<sequence>MKVLVIGGAGFIGSHIVDQLIAQGDEVIIMDNLSTGKENQLHTQAGFYNLDITSPDILTVFEKEKPEVVIHQAAQIHVQTSVVNPTFDANINIMGTINLLEACRKTSVKKFVYASSAAIYGTPIHLPITEDHPIQPLSGYGISKFTPEMYLSVYQDLYDLSFTILRYGNVYGIRQDPRGEGGVISIFLDKILQEQPLTIDGDGMQTRDFIYVEDVARANIAAIHKGDGEVFNVGTGIQTSLNELISVFKQVSSNPVSALHGQDRPGDIKHSYFDIGKIEQHLNWRPQVTLEAGLINTYKYYEELYRQTAPYLK</sequence>
<dbReference type="PANTHER" id="PTHR43000">
    <property type="entry name" value="DTDP-D-GLUCOSE 4,6-DEHYDRATASE-RELATED"/>
    <property type="match status" value="1"/>
</dbReference>
<proteinExistence type="inferred from homology"/>
<dbReference type="Gene3D" id="3.40.50.720">
    <property type="entry name" value="NAD(P)-binding Rossmann-like Domain"/>
    <property type="match status" value="1"/>
</dbReference>
<dbReference type="EMBL" id="JACXAH010000008">
    <property type="protein sequence ID" value="MBD1372183.1"/>
    <property type="molecule type" value="Genomic_DNA"/>
</dbReference>
<feature type="domain" description="NAD-dependent epimerase/dehydratase" evidence="2">
    <location>
        <begin position="3"/>
        <end position="234"/>
    </location>
</feature>
<evidence type="ECO:0000256" key="1">
    <source>
        <dbReference type="ARBA" id="ARBA00007637"/>
    </source>
</evidence>
<gene>
    <name evidence="3" type="ORF">IC620_07380</name>
</gene>
<dbReference type="SUPFAM" id="SSF51735">
    <property type="entry name" value="NAD(P)-binding Rossmann-fold domains"/>
    <property type="match status" value="1"/>
</dbReference>
<evidence type="ECO:0000259" key="2">
    <source>
        <dbReference type="Pfam" id="PF01370"/>
    </source>
</evidence>
<name>A0A926NEY7_9BACL</name>
<evidence type="ECO:0000313" key="4">
    <source>
        <dbReference type="Proteomes" id="UP000661691"/>
    </source>
</evidence>
<organism evidence="3 4">
    <name type="scientific">Polycladospora coralii</name>
    <dbReference type="NCBI Taxonomy" id="2771432"/>
    <lineage>
        <taxon>Bacteria</taxon>
        <taxon>Bacillati</taxon>
        <taxon>Bacillota</taxon>
        <taxon>Bacilli</taxon>
        <taxon>Bacillales</taxon>
        <taxon>Thermoactinomycetaceae</taxon>
        <taxon>Polycladospora</taxon>
    </lineage>
</organism>
<keyword evidence="4" id="KW-1185">Reference proteome</keyword>
<dbReference type="Proteomes" id="UP000661691">
    <property type="component" value="Unassembled WGS sequence"/>
</dbReference>
<dbReference type="Pfam" id="PF01370">
    <property type="entry name" value="Epimerase"/>
    <property type="match status" value="1"/>
</dbReference>
<dbReference type="RefSeq" id="WP_191141888.1">
    <property type="nucleotide sequence ID" value="NZ_JACXAH010000008.1"/>
</dbReference>
<protein>
    <submittedName>
        <fullName evidence="3">NAD-dependent epimerase/dehydratase family protein</fullName>
    </submittedName>
</protein>
<comment type="similarity">
    <text evidence="1">Belongs to the NAD(P)-dependent epimerase/dehydratase family.</text>
</comment>
<evidence type="ECO:0000313" key="3">
    <source>
        <dbReference type="EMBL" id="MBD1372183.1"/>
    </source>
</evidence>
<dbReference type="PRINTS" id="PR01713">
    <property type="entry name" value="NUCEPIMERASE"/>
</dbReference>
<comment type="caution">
    <text evidence="3">The sequence shown here is derived from an EMBL/GenBank/DDBJ whole genome shotgun (WGS) entry which is preliminary data.</text>
</comment>
<accession>A0A926NEY7</accession>
<dbReference type="InterPro" id="IPR036291">
    <property type="entry name" value="NAD(P)-bd_dom_sf"/>
</dbReference>
<reference evidence="3" key="1">
    <citation type="submission" date="2020-09" db="EMBL/GenBank/DDBJ databases">
        <title>A novel bacterium of genus Hazenella, isolated from South China Sea.</title>
        <authorList>
            <person name="Huang H."/>
            <person name="Mo K."/>
            <person name="Hu Y."/>
        </authorList>
    </citation>
    <scope>NUCLEOTIDE SEQUENCE</scope>
    <source>
        <strain evidence="3">IB182357</strain>
    </source>
</reference>
<dbReference type="AlphaFoldDB" id="A0A926NEY7"/>
<dbReference type="InterPro" id="IPR001509">
    <property type="entry name" value="Epimerase_deHydtase"/>
</dbReference>